<accession>A0A9N9NCW5</accession>
<dbReference type="Proteomes" id="UP000789759">
    <property type="component" value="Unassembled WGS sequence"/>
</dbReference>
<gene>
    <name evidence="1" type="ORF">CPELLU_LOCUS13021</name>
</gene>
<feature type="non-terminal residue" evidence="1">
    <location>
        <position position="53"/>
    </location>
</feature>
<evidence type="ECO:0000313" key="1">
    <source>
        <dbReference type="EMBL" id="CAG8723109.1"/>
    </source>
</evidence>
<evidence type="ECO:0000313" key="2">
    <source>
        <dbReference type="Proteomes" id="UP000789759"/>
    </source>
</evidence>
<dbReference type="AlphaFoldDB" id="A0A9N9NCW5"/>
<keyword evidence="2" id="KW-1185">Reference proteome</keyword>
<dbReference type="EMBL" id="CAJVQA010013277">
    <property type="protein sequence ID" value="CAG8723109.1"/>
    <property type="molecule type" value="Genomic_DNA"/>
</dbReference>
<protein>
    <submittedName>
        <fullName evidence="1">5543_t:CDS:1</fullName>
    </submittedName>
</protein>
<organism evidence="1 2">
    <name type="scientific">Cetraspora pellucida</name>
    <dbReference type="NCBI Taxonomy" id="1433469"/>
    <lineage>
        <taxon>Eukaryota</taxon>
        <taxon>Fungi</taxon>
        <taxon>Fungi incertae sedis</taxon>
        <taxon>Mucoromycota</taxon>
        <taxon>Glomeromycotina</taxon>
        <taxon>Glomeromycetes</taxon>
        <taxon>Diversisporales</taxon>
        <taxon>Gigasporaceae</taxon>
        <taxon>Cetraspora</taxon>
    </lineage>
</organism>
<proteinExistence type="predicted"/>
<reference evidence="1" key="1">
    <citation type="submission" date="2021-06" db="EMBL/GenBank/DDBJ databases">
        <authorList>
            <person name="Kallberg Y."/>
            <person name="Tangrot J."/>
            <person name="Rosling A."/>
        </authorList>
    </citation>
    <scope>NUCLEOTIDE SEQUENCE</scope>
    <source>
        <strain evidence="1">FL966</strain>
    </source>
</reference>
<name>A0A9N9NCW5_9GLOM</name>
<sequence>DDVKILSRASFSNVGHFSDSASGLFSLAVEQLSLAVWFVVRLKLFTSLSDDID</sequence>
<comment type="caution">
    <text evidence="1">The sequence shown here is derived from an EMBL/GenBank/DDBJ whole genome shotgun (WGS) entry which is preliminary data.</text>
</comment>